<evidence type="ECO:0000256" key="3">
    <source>
        <dbReference type="ARBA" id="ARBA00022777"/>
    </source>
</evidence>
<keyword evidence="6" id="KW-1185">Reference proteome</keyword>
<evidence type="ECO:0000259" key="4">
    <source>
        <dbReference type="Pfam" id="PF00294"/>
    </source>
</evidence>
<dbReference type="Pfam" id="PF00294">
    <property type="entry name" value="PfkB"/>
    <property type="match status" value="1"/>
</dbReference>
<organism evidence="5 6">
    <name type="scientific">Falsochrobactrum shanghaiense</name>
    <dbReference type="NCBI Taxonomy" id="2201899"/>
    <lineage>
        <taxon>Bacteria</taxon>
        <taxon>Pseudomonadati</taxon>
        <taxon>Pseudomonadota</taxon>
        <taxon>Alphaproteobacteria</taxon>
        <taxon>Hyphomicrobiales</taxon>
        <taxon>Brucellaceae</taxon>
        <taxon>Falsochrobactrum</taxon>
    </lineage>
</organism>
<dbReference type="PROSITE" id="PS00584">
    <property type="entry name" value="PFKB_KINASES_2"/>
    <property type="match status" value="1"/>
</dbReference>
<evidence type="ECO:0000256" key="1">
    <source>
        <dbReference type="ARBA" id="ARBA00010688"/>
    </source>
</evidence>
<evidence type="ECO:0000256" key="2">
    <source>
        <dbReference type="ARBA" id="ARBA00022679"/>
    </source>
</evidence>
<dbReference type="InterPro" id="IPR050306">
    <property type="entry name" value="PfkB_Carbo_kinase"/>
</dbReference>
<dbReference type="InterPro" id="IPR002173">
    <property type="entry name" value="Carboh/pur_kinase_PfkB_CS"/>
</dbReference>
<dbReference type="AlphaFoldDB" id="A0A316J9V3"/>
<feature type="domain" description="Carbohydrate kinase PfkB" evidence="4">
    <location>
        <begin position="9"/>
        <end position="302"/>
    </location>
</feature>
<dbReference type="GO" id="GO:0019698">
    <property type="term" value="P:D-galacturonate catabolic process"/>
    <property type="evidence" value="ECO:0007669"/>
    <property type="project" value="TreeGrafter"/>
</dbReference>
<dbReference type="OrthoDB" id="9776822at2"/>
<sequence length="316" mass="34035">MGDVKGGFASIGECMIELSGNSGDQWRMGFAGDTLNTAWYMRALTDQSYPVEYVSAFGEDDFSQKQRDFFQSHAIGTAHSPTIKGVHPGLYAITLSGAERSFTYWRSDAAARRLASDRNALKSSLSGRDIIYFSGISVAVVFPEHRAGFFEVLRECRAEGSRIAFDPNFRHQLWPDRKVAQETISEAMKLADIALPTFPDEQALFGDKDAEACAQRIQELGVKEIVVKDGTEPALVLVNGARALVPSVKADAVDTTGAGDSFNGGYLAARLKGLSPMEAAQKGHAVAARVVEIRGALAPMETARAAFEAASTASKT</sequence>
<keyword evidence="2" id="KW-0808">Transferase</keyword>
<evidence type="ECO:0000313" key="5">
    <source>
        <dbReference type="EMBL" id="PWL18031.1"/>
    </source>
</evidence>
<dbReference type="Gene3D" id="3.40.1190.20">
    <property type="match status" value="1"/>
</dbReference>
<reference evidence="5 6" key="1">
    <citation type="submission" date="2018-05" db="EMBL/GenBank/DDBJ databases">
        <title>Comparative genomic sequence analysis between strain HN4 and CCM 8460T (Falsochrobactrum ovis) will provide more evidence to prove that HN4 is a new species of Falsochrobactrum.</title>
        <authorList>
            <person name="Lyu W."/>
            <person name="Sun L."/>
            <person name="Yao L."/>
        </authorList>
    </citation>
    <scope>NUCLEOTIDE SEQUENCE [LARGE SCALE GENOMIC DNA]</scope>
    <source>
        <strain evidence="5 6">HN4</strain>
    </source>
</reference>
<evidence type="ECO:0000313" key="6">
    <source>
        <dbReference type="Proteomes" id="UP000245865"/>
    </source>
</evidence>
<dbReference type="GO" id="GO:0005829">
    <property type="term" value="C:cytosol"/>
    <property type="evidence" value="ECO:0007669"/>
    <property type="project" value="TreeGrafter"/>
</dbReference>
<dbReference type="PANTHER" id="PTHR43085:SF15">
    <property type="entry name" value="2-DEHYDRO-3-DEOXYGLUCONOKINASE"/>
    <property type="match status" value="1"/>
</dbReference>
<dbReference type="GO" id="GO:0006974">
    <property type="term" value="P:DNA damage response"/>
    <property type="evidence" value="ECO:0007669"/>
    <property type="project" value="TreeGrafter"/>
</dbReference>
<accession>A0A316J9V3</accession>
<gene>
    <name evidence="5" type="ORF">DKP76_09860</name>
</gene>
<proteinExistence type="inferred from homology"/>
<dbReference type="InterPro" id="IPR029056">
    <property type="entry name" value="Ribokinase-like"/>
</dbReference>
<dbReference type="CDD" id="cd01166">
    <property type="entry name" value="KdgK"/>
    <property type="match status" value="1"/>
</dbReference>
<dbReference type="InterPro" id="IPR011611">
    <property type="entry name" value="PfkB_dom"/>
</dbReference>
<comment type="similarity">
    <text evidence="1">Belongs to the carbohydrate kinase PfkB family.</text>
</comment>
<dbReference type="RefSeq" id="WP_109706266.1">
    <property type="nucleotide sequence ID" value="NZ_QGDB01000003.1"/>
</dbReference>
<protein>
    <submittedName>
        <fullName evidence="5">2-dehydro-3-deoxygluconokinase</fullName>
    </submittedName>
</protein>
<dbReference type="GO" id="GO:0008673">
    <property type="term" value="F:2-dehydro-3-deoxygluconokinase activity"/>
    <property type="evidence" value="ECO:0007669"/>
    <property type="project" value="TreeGrafter"/>
</dbReference>
<name>A0A316J9V3_9HYPH</name>
<dbReference type="Proteomes" id="UP000245865">
    <property type="component" value="Unassembled WGS sequence"/>
</dbReference>
<dbReference type="EMBL" id="QGDB01000003">
    <property type="protein sequence ID" value="PWL18031.1"/>
    <property type="molecule type" value="Genomic_DNA"/>
</dbReference>
<dbReference type="SUPFAM" id="SSF53613">
    <property type="entry name" value="Ribokinase-like"/>
    <property type="match status" value="1"/>
</dbReference>
<keyword evidence="3 5" id="KW-0418">Kinase</keyword>
<comment type="caution">
    <text evidence="5">The sequence shown here is derived from an EMBL/GenBank/DDBJ whole genome shotgun (WGS) entry which is preliminary data.</text>
</comment>
<dbReference type="GO" id="GO:0042840">
    <property type="term" value="P:D-glucuronate catabolic process"/>
    <property type="evidence" value="ECO:0007669"/>
    <property type="project" value="TreeGrafter"/>
</dbReference>
<dbReference type="PANTHER" id="PTHR43085">
    <property type="entry name" value="HEXOKINASE FAMILY MEMBER"/>
    <property type="match status" value="1"/>
</dbReference>